<sequence length="511" mass="57387">MQTLIKTLKQVVSSCALLVVCNVGVAAQKEQRIISHAVAAYGGDALLTLQSISAREQANQYSQWQSSHALQGETVSYVNEQQRMLLIDFTKQHKAFKQVTTRLVGSHGSNMPSVIERLFVADKGYVIDHALKQYQPASNITFENTDFTVSDQLDPLIIRKLYQDKAASKWTDTAYIQGAAHDVLTVHEGSEQQYIVYLNQQTGYLSRMLTERGGQLRSFDFLNHQQQQGFVWAQQLFVSSSEGPIYQAYLRELSFNSLKSQAFSLPKAYKVKPKDVPVDVSKHTFLQLAKGVYFIGQGWGYTLFVDAGEYFISAGAWQMHANDKAWQKNLALLKTHTGLNKPVAQHVVTHHHSDHMMGLEDVIAHGADLIVHPSDMNALQAHLTAPLEAQRVIAATNMHTLANNKVILIDVPNSHASHNLVLYLPEHKLLFSEDMFGSSWQSGFDSPSNWPHGDTYHRLKILTDKLQQQELEVSVYASSHHRRVLTHAEIEQALAIELPTKAQLMQRVLGE</sequence>
<gene>
    <name evidence="2" type="ORF">PSECIP111951_00951</name>
</gene>
<protein>
    <recommendedName>
        <fullName evidence="1">Metallo-beta-lactamase domain-containing protein</fullName>
    </recommendedName>
</protein>
<dbReference type="SUPFAM" id="SSF56281">
    <property type="entry name" value="Metallo-hydrolase/oxidoreductase"/>
    <property type="match status" value="1"/>
</dbReference>
<evidence type="ECO:0000313" key="3">
    <source>
        <dbReference type="Proteomes" id="UP001152485"/>
    </source>
</evidence>
<evidence type="ECO:0000259" key="1">
    <source>
        <dbReference type="SMART" id="SM00849"/>
    </source>
</evidence>
<dbReference type="InterPro" id="IPR001279">
    <property type="entry name" value="Metallo-B-lactamas"/>
</dbReference>
<dbReference type="RefSeq" id="WP_261592136.1">
    <property type="nucleotide sequence ID" value="NZ_CAMAPD010000003.1"/>
</dbReference>
<evidence type="ECO:0000313" key="2">
    <source>
        <dbReference type="EMBL" id="CAH9054065.1"/>
    </source>
</evidence>
<name>A0ABM9GG46_9GAMM</name>
<dbReference type="InterPro" id="IPR036866">
    <property type="entry name" value="RibonucZ/Hydroxyglut_hydro"/>
</dbReference>
<dbReference type="Gene3D" id="3.60.15.10">
    <property type="entry name" value="Ribonuclease Z/Hydroxyacylglutathione hydrolase-like"/>
    <property type="match status" value="1"/>
</dbReference>
<dbReference type="Proteomes" id="UP001152485">
    <property type="component" value="Unassembled WGS sequence"/>
</dbReference>
<dbReference type="SMART" id="SM00849">
    <property type="entry name" value="Lactamase_B"/>
    <property type="match status" value="1"/>
</dbReference>
<dbReference type="EMBL" id="CAMAPD010000003">
    <property type="protein sequence ID" value="CAH9054065.1"/>
    <property type="molecule type" value="Genomic_DNA"/>
</dbReference>
<feature type="domain" description="Metallo-beta-lactamase" evidence="1">
    <location>
        <begin position="289"/>
        <end position="480"/>
    </location>
</feature>
<organism evidence="2 3">
    <name type="scientific">Pseudoalteromonas holothuriae</name>
    <dbReference type="NCBI Taxonomy" id="2963714"/>
    <lineage>
        <taxon>Bacteria</taxon>
        <taxon>Pseudomonadati</taxon>
        <taxon>Pseudomonadota</taxon>
        <taxon>Gammaproteobacteria</taxon>
        <taxon>Alteromonadales</taxon>
        <taxon>Pseudoalteromonadaceae</taxon>
        <taxon>Pseudoalteromonas</taxon>
    </lineage>
</organism>
<proteinExistence type="predicted"/>
<comment type="caution">
    <text evidence="2">The sequence shown here is derived from an EMBL/GenBank/DDBJ whole genome shotgun (WGS) entry which is preliminary data.</text>
</comment>
<reference evidence="2 3" key="1">
    <citation type="submission" date="2022-07" db="EMBL/GenBank/DDBJ databases">
        <authorList>
            <person name="Criscuolo A."/>
        </authorList>
    </citation>
    <scope>NUCLEOTIDE SEQUENCE [LARGE SCALE GENOMIC DNA]</scope>
    <source>
        <strain evidence="3">CIP 111951</strain>
    </source>
</reference>
<accession>A0ABM9GG46</accession>